<evidence type="ECO:0000256" key="2">
    <source>
        <dbReference type="ARBA" id="ARBA00022649"/>
    </source>
</evidence>
<gene>
    <name evidence="7" type="ORF">NCTC13193_00771</name>
</gene>
<evidence type="ECO:0000256" key="6">
    <source>
        <dbReference type="ARBA" id="ARBA00049988"/>
    </source>
</evidence>
<organism evidence="7 8">
    <name type="scientific">Serratia fonticola</name>
    <dbReference type="NCBI Taxonomy" id="47917"/>
    <lineage>
        <taxon>Bacteria</taxon>
        <taxon>Pseudomonadati</taxon>
        <taxon>Pseudomonadota</taxon>
        <taxon>Gammaproteobacteria</taxon>
        <taxon>Enterobacterales</taxon>
        <taxon>Yersiniaceae</taxon>
        <taxon>Serratia</taxon>
    </lineage>
</organism>
<dbReference type="EMBL" id="LR134492">
    <property type="protein sequence ID" value="VEI63438.1"/>
    <property type="molecule type" value="Genomic_DNA"/>
</dbReference>
<dbReference type="Gene3D" id="1.20.5.780">
    <property type="entry name" value="Single helix bin"/>
    <property type="match status" value="1"/>
</dbReference>
<evidence type="ECO:0000256" key="3">
    <source>
        <dbReference type="ARBA" id="ARBA00023015"/>
    </source>
</evidence>
<keyword evidence="2" id="KW-1277">Toxin-antitoxin system</keyword>
<dbReference type="InterPro" id="IPR014795">
    <property type="entry name" value="TacA_1-like"/>
</dbReference>
<dbReference type="PANTHER" id="PTHR35401">
    <property type="entry name" value="COPG FAMILY HELIX-TURN-HELIX PROTEIN-RELATED-RELATED"/>
    <property type="match status" value="1"/>
</dbReference>
<dbReference type="GO" id="GO:0003677">
    <property type="term" value="F:DNA binding"/>
    <property type="evidence" value="ECO:0007669"/>
    <property type="project" value="UniProtKB-KW"/>
</dbReference>
<dbReference type="SUPFAM" id="SSF47598">
    <property type="entry name" value="Ribbon-helix-helix"/>
    <property type="match status" value="1"/>
</dbReference>
<keyword evidence="4" id="KW-0238">DNA-binding</keyword>
<evidence type="ECO:0000256" key="5">
    <source>
        <dbReference type="ARBA" id="ARBA00023163"/>
    </source>
</evidence>
<proteinExistence type="inferred from homology"/>
<evidence type="ECO:0000256" key="1">
    <source>
        <dbReference type="ARBA" id="ARBA00022491"/>
    </source>
</evidence>
<name>A0A3S4YLL1_SERFO</name>
<keyword evidence="3" id="KW-0805">Transcription regulation</keyword>
<accession>A0A3S4YLL1</accession>
<keyword evidence="1" id="KW-0678">Repressor</keyword>
<comment type="similarity">
    <text evidence="6">Belongs to the TacA antitoxin family.</text>
</comment>
<dbReference type="AlphaFoldDB" id="A0A3S4YLL1"/>
<sequence>MKSNHLRGGAEALAIPEAKKTRLELRTTAEFKEKVRSASALLGVDMSAFIVLAAMELAQKTLDKQRMRSLTDDAWNKLNALLDAPVKEQHDDLERLMLEKSRYDKE</sequence>
<evidence type="ECO:0000313" key="8">
    <source>
        <dbReference type="Proteomes" id="UP000270487"/>
    </source>
</evidence>
<dbReference type="InterPro" id="IPR010985">
    <property type="entry name" value="Ribbon_hlx_hlx"/>
</dbReference>
<reference evidence="7 8" key="1">
    <citation type="submission" date="2018-12" db="EMBL/GenBank/DDBJ databases">
        <authorList>
            <consortium name="Pathogen Informatics"/>
        </authorList>
    </citation>
    <scope>NUCLEOTIDE SEQUENCE [LARGE SCALE GENOMIC DNA]</scope>
    <source>
        <strain evidence="7 8">NCTC13193</strain>
    </source>
</reference>
<evidence type="ECO:0000256" key="4">
    <source>
        <dbReference type="ARBA" id="ARBA00023125"/>
    </source>
</evidence>
<evidence type="ECO:0000313" key="7">
    <source>
        <dbReference type="EMBL" id="VEI63438.1"/>
    </source>
</evidence>
<keyword evidence="5" id="KW-0804">Transcription</keyword>
<dbReference type="RefSeq" id="WP_141131097.1">
    <property type="nucleotide sequence ID" value="NZ_CAMISF010000006.1"/>
</dbReference>
<dbReference type="GO" id="GO:0006355">
    <property type="term" value="P:regulation of DNA-templated transcription"/>
    <property type="evidence" value="ECO:0007669"/>
    <property type="project" value="InterPro"/>
</dbReference>
<dbReference type="Proteomes" id="UP000270487">
    <property type="component" value="Chromosome"/>
</dbReference>
<protein>
    <submittedName>
        <fullName evidence="7">Uncharacterized protein conserved in bacteria</fullName>
    </submittedName>
</protein>
<dbReference type="PANTHER" id="PTHR35401:SF1">
    <property type="entry name" value="CYTOPLASMIC PROTEIN"/>
    <property type="match status" value="1"/>
</dbReference>
<dbReference type="Pfam" id="PF08681">
    <property type="entry name" value="TacA1"/>
    <property type="match status" value="1"/>
</dbReference>